<dbReference type="InterPro" id="IPR035979">
    <property type="entry name" value="RBD_domain_sf"/>
</dbReference>
<evidence type="ECO:0000313" key="3">
    <source>
        <dbReference type="Proteomes" id="UP000177913"/>
    </source>
</evidence>
<protein>
    <recommendedName>
        <fullName evidence="1">RRM domain-containing protein</fullName>
    </recommendedName>
</protein>
<dbReference type="GO" id="GO:0003723">
    <property type="term" value="F:RNA binding"/>
    <property type="evidence" value="ECO:0007669"/>
    <property type="project" value="InterPro"/>
</dbReference>
<dbReference type="Gene3D" id="3.30.70.330">
    <property type="match status" value="1"/>
</dbReference>
<name>A0A1F7H0S7_9BACT</name>
<dbReference type="PANTHER" id="PTHR15241">
    <property type="entry name" value="TRANSFORMER-2-RELATED"/>
    <property type="match status" value="1"/>
</dbReference>
<dbReference type="Pfam" id="PF00076">
    <property type="entry name" value="RRM_1"/>
    <property type="match status" value="1"/>
</dbReference>
<accession>A0A1F7H0S7</accession>
<dbReference type="Proteomes" id="UP000177913">
    <property type="component" value="Unassembled WGS sequence"/>
</dbReference>
<dbReference type="PROSITE" id="PS50102">
    <property type="entry name" value="RRM"/>
    <property type="match status" value="1"/>
</dbReference>
<evidence type="ECO:0000259" key="1">
    <source>
        <dbReference type="PROSITE" id="PS50102"/>
    </source>
</evidence>
<proteinExistence type="predicted"/>
<feature type="domain" description="RRM" evidence="1">
    <location>
        <begin position="3"/>
        <end position="81"/>
    </location>
</feature>
<organism evidence="2 3">
    <name type="scientific">Candidatus Roizmanbacteria bacterium RIFCSPHIGHO2_02_FULL_38_11</name>
    <dbReference type="NCBI Taxonomy" id="1802039"/>
    <lineage>
        <taxon>Bacteria</taxon>
        <taxon>Candidatus Roizmaniibacteriota</taxon>
    </lineage>
</organism>
<dbReference type="EMBL" id="MFZO01000029">
    <property type="protein sequence ID" value="OGK24768.1"/>
    <property type="molecule type" value="Genomic_DNA"/>
</dbReference>
<comment type="caution">
    <text evidence="2">The sequence shown here is derived from an EMBL/GenBank/DDBJ whole genome shotgun (WGS) entry which is preliminary data.</text>
</comment>
<sequence>MAKKIYVGRLSYSTTDEMLHKHFSQVGNVQSAKVGKSINPQINSGNGYVLMSNDKETEKAITELNNSLLDGTRIRVVEAHPIDQERKPYYYRHR</sequence>
<reference evidence="2 3" key="1">
    <citation type="journal article" date="2016" name="Nat. Commun.">
        <title>Thousands of microbial genomes shed light on interconnected biogeochemical processes in an aquifer system.</title>
        <authorList>
            <person name="Anantharaman K."/>
            <person name="Brown C.T."/>
            <person name="Hug L.A."/>
            <person name="Sharon I."/>
            <person name="Castelle C.J."/>
            <person name="Probst A.J."/>
            <person name="Thomas B.C."/>
            <person name="Singh A."/>
            <person name="Wilkins M.J."/>
            <person name="Karaoz U."/>
            <person name="Brodie E.L."/>
            <person name="Williams K.H."/>
            <person name="Hubbard S.S."/>
            <person name="Banfield J.F."/>
        </authorList>
    </citation>
    <scope>NUCLEOTIDE SEQUENCE [LARGE SCALE GENOMIC DNA]</scope>
</reference>
<dbReference type="SUPFAM" id="SSF54928">
    <property type="entry name" value="RNA-binding domain, RBD"/>
    <property type="match status" value="1"/>
</dbReference>
<dbReference type="AlphaFoldDB" id="A0A1F7H0S7"/>
<gene>
    <name evidence="2" type="ORF">A3C25_02540</name>
</gene>
<dbReference type="InterPro" id="IPR000504">
    <property type="entry name" value="RRM_dom"/>
</dbReference>
<dbReference type="PANTHER" id="PTHR15241:SF301">
    <property type="entry name" value="SMALL RIBOSOMAL SUBUNIT PROTEIN CS22"/>
    <property type="match status" value="1"/>
</dbReference>
<evidence type="ECO:0000313" key="2">
    <source>
        <dbReference type="EMBL" id="OGK24768.1"/>
    </source>
</evidence>
<dbReference type="InterPro" id="IPR012677">
    <property type="entry name" value="Nucleotide-bd_a/b_plait_sf"/>
</dbReference>
<dbReference type="SMART" id="SM00360">
    <property type="entry name" value="RRM"/>
    <property type="match status" value="1"/>
</dbReference>